<evidence type="ECO:0008006" key="3">
    <source>
        <dbReference type="Google" id="ProtNLM"/>
    </source>
</evidence>
<proteinExistence type="predicted"/>
<name>A0A4S3LZP0_9FLAO</name>
<dbReference type="EMBL" id="SSMC01000002">
    <property type="protein sequence ID" value="THD67574.1"/>
    <property type="molecule type" value="Genomic_DNA"/>
</dbReference>
<keyword evidence="2" id="KW-1185">Reference proteome</keyword>
<dbReference type="RefSeq" id="WP_136335779.1">
    <property type="nucleotide sequence ID" value="NZ_QXMP01000005.1"/>
</dbReference>
<accession>A0A4S3LZP0</accession>
<comment type="caution">
    <text evidence="1">The sequence shown here is derived from an EMBL/GenBank/DDBJ whole genome shotgun (WGS) entry which is preliminary data.</text>
</comment>
<dbReference type="OrthoDB" id="145933at2"/>
<dbReference type="InterPro" id="IPR027417">
    <property type="entry name" value="P-loop_NTPase"/>
</dbReference>
<dbReference type="SUPFAM" id="SSF52540">
    <property type="entry name" value="P-loop containing nucleoside triphosphate hydrolases"/>
    <property type="match status" value="1"/>
</dbReference>
<reference evidence="1 2" key="1">
    <citation type="submission" date="2019-04" db="EMBL/GenBank/DDBJ databases">
        <title>Draft genome sequence of Robertkochia marina CC-AMO-30D.</title>
        <authorList>
            <person name="Hameed A."/>
            <person name="Lin S.-Y."/>
            <person name="Shahina M."/>
            <person name="Lai W.-A."/>
            <person name="Young C.-C."/>
        </authorList>
    </citation>
    <scope>NUCLEOTIDE SEQUENCE [LARGE SCALE GENOMIC DNA]</scope>
    <source>
        <strain evidence="1 2">CC-AMO-30D</strain>
    </source>
</reference>
<sequence>MRPSSYIFTTLTRISDLEAHPFEVKKLHKDRWASGDYVVSRITGIGSSTSKLELPNGRMRGVIGGELVVGALGVRHATLEATGTWKEVQEDGEMHMLSGGGLMGKLTSKSMFIPEMIPIRYEGHVMRGNEKCTMGQFVTPCKERDYMIPTVLFIGTSMSAGKTTSARIVTSLLTRAGYKVLGAKITGTGRFRDILAVKDVGAVEVYDFVDAGLPTTVCDPELYREKLKHMLSCMAASRADVAVVEIGASPLEPYNGDLAYEGIKEQVKCCILSASDPYAVYGLMAAFEVKPDLVTGISANTLGGQEMVETLCGVPAMNLLEQSSIPRLKSLLRQKLGVKV</sequence>
<dbReference type="Proteomes" id="UP000305939">
    <property type="component" value="Unassembled WGS sequence"/>
</dbReference>
<evidence type="ECO:0000313" key="2">
    <source>
        <dbReference type="Proteomes" id="UP000305939"/>
    </source>
</evidence>
<protein>
    <recommendedName>
        <fullName evidence="3">DUF1611 domain-containing protein</fullName>
    </recommendedName>
</protein>
<evidence type="ECO:0000313" key="1">
    <source>
        <dbReference type="EMBL" id="THD67574.1"/>
    </source>
</evidence>
<dbReference type="AlphaFoldDB" id="A0A4S3LZP0"/>
<gene>
    <name evidence="1" type="ORF">E7Z59_07895</name>
</gene>
<organism evidence="1 2">
    <name type="scientific">Robertkochia marina</name>
    <dbReference type="NCBI Taxonomy" id="1227945"/>
    <lineage>
        <taxon>Bacteria</taxon>
        <taxon>Pseudomonadati</taxon>
        <taxon>Bacteroidota</taxon>
        <taxon>Flavobacteriia</taxon>
        <taxon>Flavobacteriales</taxon>
        <taxon>Flavobacteriaceae</taxon>
        <taxon>Robertkochia</taxon>
    </lineage>
</organism>